<proteinExistence type="predicted"/>
<dbReference type="InterPro" id="IPR011010">
    <property type="entry name" value="DNA_brk_join_enz"/>
</dbReference>
<evidence type="ECO:0000313" key="3">
    <source>
        <dbReference type="EMBL" id="AVO46640.1"/>
    </source>
</evidence>
<evidence type="ECO:0000313" key="4">
    <source>
        <dbReference type="Proteomes" id="UP000237889"/>
    </source>
</evidence>
<dbReference type="OrthoDB" id="8201432at2"/>
<reference evidence="3 4" key="1">
    <citation type="submission" date="2018-03" db="EMBL/GenBank/DDBJ databases">
        <title>Genome sequencing of Phreatobacter sp.</title>
        <authorList>
            <person name="Kim S.-J."/>
            <person name="Heo J."/>
            <person name="Kwon S.-W."/>
        </authorList>
    </citation>
    <scope>NUCLEOTIDE SEQUENCE [LARGE SCALE GENOMIC DNA]</scope>
    <source>
        <strain evidence="3 4">S-12</strain>
    </source>
</reference>
<dbReference type="InterPro" id="IPR010998">
    <property type="entry name" value="Integrase_recombinase_N"/>
</dbReference>
<sequence>MQRRAAAVTLPANVMRIRGRNGKHYYYFQERRGQKDAGERFRLPGDPHDPVFWAKVQELSLGYSGPKPGSFDALIAHYRSLSSYRNLARNTQNTYGIALGHISAALGAQEVRGFQARHLYALQEAHADRPSMANMIVRVMSVLLREGVRADYCASNVARDVKQLRENPDGAAPWSEAVFSYVLRNAPERLMRAAVLGRATGQRAVDLVRMRGADLHEQGIKFTITKLRGAPHWCPLPNDAWAIIKAWDEQPMLPFLHKDGRFWNEERLREEWLAWKRQHSDHIPQDATLHDLRANAVCDRRNAGVPHQQIVAQLGMSQGMVMRYSKHIDQALNAVEGMALMERAENGVLQNIYGSIAKRSA</sequence>
<keyword evidence="2" id="KW-0233">DNA recombination</keyword>
<dbReference type="AlphaFoldDB" id="A0A2S0NEQ1"/>
<protein>
    <recommendedName>
        <fullName evidence="5">Integrase</fullName>
    </recommendedName>
</protein>
<dbReference type="GO" id="GO:0015074">
    <property type="term" value="P:DNA integration"/>
    <property type="evidence" value="ECO:0007669"/>
    <property type="project" value="InterPro"/>
</dbReference>
<dbReference type="SUPFAM" id="SSF56349">
    <property type="entry name" value="DNA breaking-rejoining enzymes"/>
    <property type="match status" value="1"/>
</dbReference>
<keyword evidence="4" id="KW-1185">Reference proteome</keyword>
<dbReference type="GO" id="GO:0006310">
    <property type="term" value="P:DNA recombination"/>
    <property type="evidence" value="ECO:0007669"/>
    <property type="project" value="UniProtKB-KW"/>
</dbReference>
<dbReference type="EMBL" id="CP027668">
    <property type="protein sequence ID" value="AVO46640.1"/>
    <property type="molecule type" value="Genomic_DNA"/>
</dbReference>
<dbReference type="Gene3D" id="1.10.443.10">
    <property type="entry name" value="Intergrase catalytic core"/>
    <property type="match status" value="1"/>
</dbReference>
<keyword evidence="1" id="KW-0238">DNA-binding</keyword>
<dbReference type="RefSeq" id="WP_106750010.1">
    <property type="nucleotide sequence ID" value="NZ_CP027668.1"/>
</dbReference>
<dbReference type="GO" id="GO:0003677">
    <property type="term" value="F:DNA binding"/>
    <property type="evidence" value="ECO:0007669"/>
    <property type="project" value="UniProtKB-KW"/>
</dbReference>
<accession>A0A2S0NEQ1</accession>
<dbReference type="InterPro" id="IPR013762">
    <property type="entry name" value="Integrase-like_cat_sf"/>
</dbReference>
<dbReference type="Gene3D" id="1.10.150.130">
    <property type="match status" value="1"/>
</dbReference>
<dbReference type="KEGG" id="phr:C6569_17105"/>
<evidence type="ECO:0008006" key="5">
    <source>
        <dbReference type="Google" id="ProtNLM"/>
    </source>
</evidence>
<name>A0A2S0NEQ1_9HYPH</name>
<evidence type="ECO:0000256" key="2">
    <source>
        <dbReference type="ARBA" id="ARBA00023172"/>
    </source>
</evidence>
<gene>
    <name evidence="3" type="ORF">C6569_17105</name>
</gene>
<evidence type="ECO:0000256" key="1">
    <source>
        <dbReference type="ARBA" id="ARBA00023125"/>
    </source>
</evidence>
<dbReference type="Proteomes" id="UP000237889">
    <property type="component" value="Chromosome"/>
</dbReference>
<organism evidence="3 4">
    <name type="scientific">Phreatobacter cathodiphilus</name>
    <dbReference type="NCBI Taxonomy" id="1868589"/>
    <lineage>
        <taxon>Bacteria</taxon>
        <taxon>Pseudomonadati</taxon>
        <taxon>Pseudomonadota</taxon>
        <taxon>Alphaproteobacteria</taxon>
        <taxon>Hyphomicrobiales</taxon>
        <taxon>Phreatobacteraceae</taxon>
        <taxon>Phreatobacter</taxon>
    </lineage>
</organism>